<evidence type="ECO:0000259" key="3">
    <source>
        <dbReference type="Pfam" id="PF22570"/>
    </source>
</evidence>
<dbReference type="RefSeq" id="WP_171464668.1">
    <property type="nucleotide sequence ID" value="NZ_CP043404.1"/>
</dbReference>
<dbReference type="NCBIfam" id="NF040535">
    <property type="entry name" value="LiaF_C_term"/>
    <property type="match status" value="1"/>
</dbReference>
<feature type="domain" description="Cell wall-active antibiotics response LiaF-like C-terminal" evidence="2">
    <location>
        <begin position="148"/>
        <end position="260"/>
    </location>
</feature>
<dbReference type="GeneID" id="61769075"/>
<dbReference type="EMBL" id="CP043404">
    <property type="protein sequence ID" value="QEK64068.1"/>
    <property type="molecule type" value="Genomic_DNA"/>
</dbReference>
<dbReference type="PIRSF" id="PIRSF031509">
    <property type="entry name" value="Cell_wall_LiaF/YvqF"/>
    <property type="match status" value="1"/>
</dbReference>
<evidence type="ECO:0000313" key="4">
    <source>
        <dbReference type="EMBL" id="QEK64068.1"/>
    </source>
</evidence>
<evidence type="ECO:0000259" key="2">
    <source>
        <dbReference type="Pfam" id="PF09922"/>
    </source>
</evidence>
<dbReference type="Proteomes" id="UP000325032">
    <property type="component" value="Chromosome"/>
</dbReference>
<keyword evidence="1" id="KW-0812">Transmembrane</keyword>
<evidence type="ECO:0000256" key="1">
    <source>
        <dbReference type="SAM" id="Phobius"/>
    </source>
</evidence>
<dbReference type="InterPro" id="IPR047793">
    <property type="entry name" value="LiaF_C"/>
</dbReference>
<dbReference type="InterPro" id="IPR054331">
    <property type="entry name" value="LiaF_TM"/>
</dbReference>
<name>A0A5C0WIK5_BACIA</name>
<dbReference type="InterPro" id="IPR024425">
    <property type="entry name" value="LiaF-like_C"/>
</dbReference>
<gene>
    <name evidence="4" type="primary">liaF</name>
    <name evidence="4" type="ORF">FX981_02311</name>
</gene>
<dbReference type="AlphaFoldDB" id="A0A5C0WIK5"/>
<sequence length="263" mass="29778">MKERKEASQLRFTRNQILGIIVVIFGINLFLKIIGIGADLFWPVFFALAGYWLHSRSKRWLGSVSYIFAGFLFLKFLLNITFSLTGYLFAAFLIYAGYRLLKNKPVFDVDKKETSDEGKPSLKVNLEKKSDQKKTKSQTKPRKEHDFFIGEVRLMKKPFQLSDLTISGFIGDVKIDLSKAIIAEEESTIVISGLIGDVDIYVPQDIEVCVSASAAIGDMKIIDEKRSGFGSKVYVMTNDYDESKRKVKISISLLIGDVDVRYL</sequence>
<accession>A0A5C0WIK5</accession>
<dbReference type="Pfam" id="PF22570">
    <property type="entry name" value="LiaF-TM"/>
    <property type="match status" value="1"/>
</dbReference>
<dbReference type="InterPro" id="IPR016975">
    <property type="entry name" value="Cell_wall_LiaF"/>
</dbReference>
<proteinExistence type="predicted"/>
<feature type="transmembrane region" description="Helical" evidence="1">
    <location>
        <begin position="84"/>
        <end position="101"/>
    </location>
</feature>
<reference evidence="4 5" key="1">
    <citation type="journal article" date="2018" name="Plant Biotechnol. Rep.">
        <title>Diversity and antifungal activity of endophytic bacteria associated with Panax ginseng seedlings.</title>
        <authorList>
            <person name="Park J.M."/>
            <person name="Hong C.E."/>
            <person name="Jo S.H."/>
        </authorList>
    </citation>
    <scope>NUCLEOTIDE SEQUENCE [LARGE SCALE GENOMIC DNA]</scope>
    <source>
        <strain evidence="4 5">PgKB20</strain>
    </source>
</reference>
<dbReference type="GO" id="GO:0016020">
    <property type="term" value="C:membrane"/>
    <property type="evidence" value="ECO:0007669"/>
    <property type="project" value="InterPro"/>
</dbReference>
<keyword evidence="1" id="KW-0472">Membrane</keyword>
<keyword evidence="5" id="KW-1185">Reference proteome</keyword>
<feature type="domain" description="LiaF transmembrane" evidence="3">
    <location>
        <begin position="17"/>
        <end position="104"/>
    </location>
</feature>
<evidence type="ECO:0000313" key="5">
    <source>
        <dbReference type="Proteomes" id="UP000325032"/>
    </source>
</evidence>
<protein>
    <submittedName>
        <fullName evidence="4">Protein LiaF</fullName>
    </submittedName>
</protein>
<dbReference type="Pfam" id="PF09922">
    <property type="entry name" value="LiaF-like_C"/>
    <property type="match status" value="1"/>
</dbReference>
<keyword evidence="1" id="KW-1133">Transmembrane helix</keyword>
<organism evidence="4 5">
    <name type="scientific">Bacillus safensis</name>
    <dbReference type="NCBI Taxonomy" id="561879"/>
    <lineage>
        <taxon>Bacteria</taxon>
        <taxon>Bacillati</taxon>
        <taxon>Bacillota</taxon>
        <taxon>Bacilli</taxon>
        <taxon>Bacillales</taxon>
        <taxon>Bacillaceae</taxon>
        <taxon>Bacillus</taxon>
    </lineage>
</organism>